<accession>A0A0J9UIH1</accession>
<gene>
    <name evidence="2" type="ORF">FOXG_03250</name>
</gene>
<dbReference type="VEuPathDB" id="FungiDB:FOXG_03250"/>
<name>A0A0J9UIH1_FUSO4</name>
<protein>
    <submittedName>
        <fullName evidence="2">Uncharacterized protein</fullName>
    </submittedName>
</protein>
<dbReference type="EMBL" id="DS231698">
    <property type="protein sequence ID" value="KNA99198.1"/>
    <property type="molecule type" value="Genomic_DNA"/>
</dbReference>
<dbReference type="RefSeq" id="XP_018237244.1">
    <property type="nucleotide sequence ID" value="XM_018380868.1"/>
</dbReference>
<reference evidence="2" key="2">
    <citation type="journal article" date="2010" name="Nature">
        <title>Comparative genomics reveals mobile pathogenicity chromosomes in Fusarium.</title>
        <authorList>
            <person name="Ma L.J."/>
            <person name="van der Does H.C."/>
            <person name="Borkovich K.A."/>
            <person name="Coleman J.J."/>
            <person name="Daboussi M.J."/>
            <person name="Di Pietro A."/>
            <person name="Dufresne M."/>
            <person name="Freitag M."/>
            <person name="Grabherr M."/>
            <person name="Henrissat B."/>
            <person name="Houterman P.M."/>
            <person name="Kang S."/>
            <person name="Shim W.B."/>
            <person name="Woloshuk C."/>
            <person name="Xie X."/>
            <person name="Xu J.R."/>
            <person name="Antoniw J."/>
            <person name="Baker S.E."/>
            <person name="Bluhm B.H."/>
            <person name="Breakspear A."/>
            <person name="Brown D.W."/>
            <person name="Butchko R.A."/>
            <person name="Chapman S."/>
            <person name="Coulson R."/>
            <person name="Coutinho P.M."/>
            <person name="Danchin E.G."/>
            <person name="Diener A."/>
            <person name="Gale L.R."/>
            <person name="Gardiner D.M."/>
            <person name="Goff S."/>
            <person name="Hammond-Kosack K.E."/>
            <person name="Hilburn K."/>
            <person name="Hua-Van A."/>
            <person name="Jonkers W."/>
            <person name="Kazan K."/>
            <person name="Kodira C.D."/>
            <person name="Koehrsen M."/>
            <person name="Kumar L."/>
            <person name="Lee Y.H."/>
            <person name="Li L."/>
            <person name="Manners J.M."/>
            <person name="Miranda-Saavedra D."/>
            <person name="Mukherjee M."/>
            <person name="Park G."/>
            <person name="Park J."/>
            <person name="Park S.Y."/>
            <person name="Proctor R.H."/>
            <person name="Regev A."/>
            <person name="Ruiz-Roldan M.C."/>
            <person name="Sain D."/>
            <person name="Sakthikumar S."/>
            <person name="Sykes S."/>
            <person name="Schwartz D.C."/>
            <person name="Turgeon B.G."/>
            <person name="Wapinski I."/>
            <person name="Yoder O."/>
            <person name="Young S."/>
            <person name="Zeng Q."/>
            <person name="Zhou S."/>
            <person name="Galagan J."/>
            <person name="Cuomo C.A."/>
            <person name="Kistler H.C."/>
            <person name="Rep M."/>
        </authorList>
    </citation>
    <scope>NUCLEOTIDE SEQUENCE [LARGE SCALE GENOMIC DNA]</scope>
    <source>
        <strain evidence="2">4287</strain>
    </source>
</reference>
<evidence type="ECO:0000313" key="3">
    <source>
        <dbReference type="Proteomes" id="UP000009097"/>
    </source>
</evidence>
<organism evidence="2 3">
    <name type="scientific">Fusarium oxysporum f. sp. lycopersici (strain 4287 / CBS 123668 / FGSC 9935 / NRRL 34936)</name>
    <name type="common">Fusarium vascular wilt of tomato</name>
    <dbReference type="NCBI Taxonomy" id="426428"/>
    <lineage>
        <taxon>Eukaryota</taxon>
        <taxon>Fungi</taxon>
        <taxon>Dikarya</taxon>
        <taxon>Ascomycota</taxon>
        <taxon>Pezizomycotina</taxon>
        <taxon>Sordariomycetes</taxon>
        <taxon>Hypocreomycetidae</taxon>
        <taxon>Hypocreales</taxon>
        <taxon>Nectriaceae</taxon>
        <taxon>Fusarium</taxon>
        <taxon>Fusarium oxysporum species complex</taxon>
    </lineage>
</organism>
<evidence type="ECO:0000313" key="2">
    <source>
        <dbReference type="EMBL" id="KNA99198.1"/>
    </source>
</evidence>
<feature type="region of interest" description="Disordered" evidence="1">
    <location>
        <begin position="206"/>
        <end position="241"/>
    </location>
</feature>
<reference evidence="2" key="1">
    <citation type="submission" date="2007-04" db="EMBL/GenBank/DDBJ databases">
        <authorList>
            <consortium name="The Broad Institute Genome Sequencing Platform"/>
            <person name="Birren B."/>
            <person name="Lander E."/>
            <person name="Galagan J."/>
            <person name="Nusbaum C."/>
            <person name="Devon K."/>
            <person name="Ma L.-J."/>
            <person name="Jaffe D."/>
            <person name="Butler J."/>
            <person name="Alvarez P."/>
            <person name="Gnerre S."/>
            <person name="Grabherr M."/>
            <person name="Kleber M."/>
            <person name="Mauceli E."/>
            <person name="Brockman W."/>
            <person name="MacCallum I.A."/>
            <person name="Young S."/>
            <person name="LaButti K."/>
            <person name="DeCaprio D."/>
            <person name="Crawford M."/>
            <person name="Koehrsen M."/>
            <person name="Engels R."/>
            <person name="Montgomery P."/>
            <person name="Pearson M."/>
            <person name="Howarth C."/>
            <person name="Larson L."/>
            <person name="White J."/>
            <person name="O'Leary S."/>
            <person name="Kodira C."/>
            <person name="Zeng Q."/>
            <person name="Yandava C."/>
            <person name="Alvarado L."/>
            <person name="Kistler C."/>
            <person name="Shim W.-B."/>
            <person name="Kang S."/>
            <person name="Woloshuk C."/>
        </authorList>
    </citation>
    <scope>NUCLEOTIDE SEQUENCE</scope>
    <source>
        <strain evidence="2">4287</strain>
    </source>
</reference>
<dbReference type="GeneID" id="28945385"/>
<dbReference type="AlphaFoldDB" id="A0A0J9UIH1"/>
<evidence type="ECO:0000256" key="1">
    <source>
        <dbReference type="SAM" id="MobiDB-lite"/>
    </source>
</evidence>
<dbReference type="Proteomes" id="UP000009097">
    <property type="component" value="Unassembled WGS sequence"/>
</dbReference>
<dbReference type="KEGG" id="fox:FOXG_03250"/>
<proteinExistence type="predicted"/>
<sequence>MQRGFTTNGPEGKVTRHSSRSYGIWAYLDRISRARSKGSEREIHRAAVIKTGLRSGAWLPLEKKVLSESCDARIKCRIRAYLIVTVRSSLPESLLTQSILCLLNFYLVLNNHLIGFHIKVPSKKKAVPFPSLTLHQPPRAATASVSASEPALLVRPVATVAFTVTSRGREAKLSLWESNCCSTLNTLHCPISLPLFPITPPRCPPQSLRTSLTQSQTRSRLSEMENSSSCSMTLHEKTKPT</sequence>
<feature type="compositionally biased region" description="Polar residues" evidence="1">
    <location>
        <begin position="207"/>
        <end position="232"/>
    </location>
</feature>